<evidence type="ECO:0000313" key="1">
    <source>
        <dbReference type="EMBL" id="PPU88443.1"/>
    </source>
</evidence>
<protein>
    <submittedName>
        <fullName evidence="1">Uncharacterized protein</fullName>
    </submittedName>
</protein>
<comment type="caution">
    <text evidence="1">The sequence shown here is derived from an EMBL/GenBank/DDBJ whole genome shotgun (WGS) entry which is preliminary data.</text>
</comment>
<evidence type="ECO:0000313" key="2">
    <source>
        <dbReference type="Proteomes" id="UP000239939"/>
    </source>
</evidence>
<dbReference type="RefSeq" id="WP_128418160.1">
    <property type="nucleotide sequence ID" value="NZ_MDEJ01000155.1"/>
</dbReference>
<dbReference type="Proteomes" id="UP000239939">
    <property type="component" value="Unassembled WGS sequence"/>
</dbReference>
<organism evidence="1 2">
    <name type="scientific">Xanthomonas populi</name>
    <dbReference type="NCBI Taxonomy" id="53414"/>
    <lineage>
        <taxon>Bacteria</taxon>
        <taxon>Pseudomonadati</taxon>
        <taxon>Pseudomonadota</taxon>
        <taxon>Gammaproteobacteria</taxon>
        <taxon>Lysobacterales</taxon>
        <taxon>Lysobacteraceae</taxon>
        <taxon>Xanthomonas</taxon>
    </lineage>
</organism>
<keyword evidence="2" id="KW-1185">Reference proteome</keyword>
<dbReference type="AlphaFoldDB" id="A0A2S7EE86"/>
<gene>
    <name evidence="1" type="ORF">XpopCFBP1817_17680</name>
</gene>
<proteinExistence type="predicted"/>
<name>A0A2S7EE86_9XANT</name>
<accession>A0A2S7EE86</accession>
<sequence>MRLCNRNWLPTAHAGYVVIAGENEDFQVSEESLALAWRPIAELLAEPELDLRFPHVFPR</sequence>
<dbReference type="EMBL" id="MDEJ01000155">
    <property type="protein sequence ID" value="PPU88443.1"/>
    <property type="molecule type" value="Genomic_DNA"/>
</dbReference>
<dbReference type="OrthoDB" id="129709at2"/>
<reference evidence="2" key="1">
    <citation type="submission" date="2016-08" db="EMBL/GenBank/DDBJ databases">
        <authorList>
            <person name="Merda D."/>
            <person name="Briand M."/>
            <person name="Taghouti G."/>
            <person name="Carrere S."/>
            <person name="Gouzy J."/>
            <person name="Portier P."/>
            <person name="Jacques M.-A."/>
            <person name="Fischer-Le Saux M."/>
        </authorList>
    </citation>
    <scope>NUCLEOTIDE SEQUENCE [LARGE SCALE GENOMIC DNA]</scope>
    <source>
        <strain evidence="2">CFBP1817</strain>
    </source>
</reference>